<name>A0A6A6TI73_9PLEO</name>
<dbReference type="AlphaFoldDB" id="A0A6A6TI73"/>
<protein>
    <submittedName>
        <fullName evidence="2">Uncharacterized protein</fullName>
    </submittedName>
</protein>
<feature type="compositionally biased region" description="Polar residues" evidence="1">
    <location>
        <begin position="133"/>
        <end position="157"/>
    </location>
</feature>
<gene>
    <name evidence="2" type="ORF">K491DRAFT_713339</name>
</gene>
<feature type="region of interest" description="Disordered" evidence="1">
    <location>
        <begin position="40"/>
        <end position="77"/>
    </location>
</feature>
<sequence>MLMERELEQRNREWRKRDIAQQQLPIRSRVLQSFIDRKDGKPAAAGMSSGVPNARTPSLADRRHTQNAPRSIGWGHLTAPTVASGSTGRCCALPARYRCPWWRLEGERELPKFVTDLFGVPEAGQSRREHQEQPSSTCSEETPSQNVSSERMATLQNEPWDLPSADPRRDSQRPHPVKGTNTNGQEVDTNTQFREISPSNGEHGFKEAWWELERDHESNDDGTIESDGTQGPGRDDCEMPQKLETEEDGDTLSENMQEQDTGP</sequence>
<evidence type="ECO:0000256" key="1">
    <source>
        <dbReference type="SAM" id="MobiDB-lite"/>
    </source>
</evidence>
<feature type="region of interest" description="Disordered" evidence="1">
    <location>
        <begin position="121"/>
        <end position="263"/>
    </location>
</feature>
<accession>A0A6A6TI73</accession>
<reference evidence="2" key="1">
    <citation type="journal article" date="2020" name="Stud. Mycol.">
        <title>101 Dothideomycetes genomes: a test case for predicting lifestyles and emergence of pathogens.</title>
        <authorList>
            <person name="Haridas S."/>
            <person name="Albert R."/>
            <person name="Binder M."/>
            <person name="Bloem J."/>
            <person name="Labutti K."/>
            <person name="Salamov A."/>
            <person name="Andreopoulos B."/>
            <person name="Baker S."/>
            <person name="Barry K."/>
            <person name="Bills G."/>
            <person name="Bluhm B."/>
            <person name="Cannon C."/>
            <person name="Castanera R."/>
            <person name="Culley D."/>
            <person name="Daum C."/>
            <person name="Ezra D."/>
            <person name="Gonzalez J."/>
            <person name="Henrissat B."/>
            <person name="Kuo A."/>
            <person name="Liang C."/>
            <person name="Lipzen A."/>
            <person name="Lutzoni F."/>
            <person name="Magnuson J."/>
            <person name="Mondo S."/>
            <person name="Nolan M."/>
            <person name="Ohm R."/>
            <person name="Pangilinan J."/>
            <person name="Park H.-J."/>
            <person name="Ramirez L."/>
            <person name="Alfaro M."/>
            <person name="Sun H."/>
            <person name="Tritt A."/>
            <person name="Yoshinaga Y."/>
            <person name="Zwiers L.-H."/>
            <person name="Turgeon B."/>
            <person name="Goodwin S."/>
            <person name="Spatafora J."/>
            <person name="Crous P."/>
            <person name="Grigoriev I."/>
        </authorList>
    </citation>
    <scope>NUCLEOTIDE SEQUENCE</scope>
    <source>
        <strain evidence="2">CBS 122681</strain>
    </source>
</reference>
<feature type="compositionally biased region" description="Basic and acidic residues" evidence="1">
    <location>
        <begin position="233"/>
        <end position="244"/>
    </location>
</feature>
<proteinExistence type="predicted"/>
<keyword evidence="3" id="KW-1185">Reference proteome</keyword>
<dbReference type="Proteomes" id="UP000799324">
    <property type="component" value="Unassembled WGS sequence"/>
</dbReference>
<evidence type="ECO:0000313" key="3">
    <source>
        <dbReference type="Proteomes" id="UP000799324"/>
    </source>
</evidence>
<dbReference type="EMBL" id="MU004313">
    <property type="protein sequence ID" value="KAF2658623.1"/>
    <property type="molecule type" value="Genomic_DNA"/>
</dbReference>
<evidence type="ECO:0000313" key="2">
    <source>
        <dbReference type="EMBL" id="KAF2658623.1"/>
    </source>
</evidence>
<organism evidence="2 3">
    <name type="scientific">Lophiostoma macrostomum CBS 122681</name>
    <dbReference type="NCBI Taxonomy" id="1314788"/>
    <lineage>
        <taxon>Eukaryota</taxon>
        <taxon>Fungi</taxon>
        <taxon>Dikarya</taxon>
        <taxon>Ascomycota</taxon>
        <taxon>Pezizomycotina</taxon>
        <taxon>Dothideomycetes</taxon>
        <taxon>Pleosporomycetidae</taxon>
        <taxon>Pleosporales</taxon>
        <taxon>Lophiostomataceae</taxon>
        <taxon>Lophiostoma</taxon>
    </lineage>
</organism>
<feature type="compositionally biased region" description="Polar residues" evidence="1">
    <location>
        <begin position="252"/>
        <end position="263"/>
    </location>
</feature>
<feature type="compositionally biased region" description="Basic and acidic residues" evidence="1">
    <location>
        <begin position="203"/>
        <end position="219"/>
    </location>
</feature>
<feature type="compositionally biased region" description="Polar residues" evidence="1">
    <location>
        <begin position="179"/>
        <end position="200"/>
    </location>
</feature>